<dbReference type="InterPro" id="IPR007709">
    <property type="entry name" value="N-FG_amidohydro"/>
</dbReference>
<evidence type="ECO:0000313" key="2">
    <source>
        <dbReference type="Proteomes" id="UP000192472"/>
    </source>
</evidence>
<dbReference type="EMBL" id="FWYF01000003">
    <property type="protein sequence ID" value="SMD37348.1"/>
    <property type="molecule type" value="Genomic_DNA"/>
</dbReference>
<dbReference type="OrthoDB" id="9815326at2"/>
<keyword evidence="1" id="KW-0378">Hydrolase</keyword>
<dbReference type="STRING" id="692418.SAMN04488029_3364"/>
<accession>A0A1W2GLW9</accession>
<protein>
    <submittedName>
        <fullName evidence="1">Predicted N-formylglutamate amidohydrolase</fullName>
    </submittedName>
</protein>
<dbReference type="AlphaFoldDB" id="A0A1W2GLW9"/>
<name>A0A1W2GLW9_REIFA</name>
<sequence length="235" mass="27732">MRKRKIIITCEHGGNYIPREFRYLFIKHEKELNSHRGWDIGALEVAKYMSRHIPAPLSYQRVSRLLVESNRSLHNEELFSQYSRELEKPIRKYILSKYYHPYRHAIEKNINRCIAEGQLVLHLSVHSFTPVLNGVERQVDIGLLCDESRWSEMEFCQMWKRQIEQLLPQKLVMVNVPYNGADDGFTTYLRNQFPADKYLGIEIEINQKYVGQEEMSIVRSALSNSLIISEDLVEE</sequence>
<dbReference type="Pfam" id="PF05013">
    <property type="entry name" value="FGase"/>
    <property type="match status" value="1"/>
</dbReference>
<reference evidence="1 2" key="1">
    <citation type="submission" date="2017-04" db="EMBL/GenBank/DDBJ databases">
        <authorList>
            <person name="Afonso C.L."/>
            <person name="Miller P.J."/>
            <person name="Scott M.A."/>
            <person name="Spackman E."/>
            <person name="Goraichik I."/>
            <person name="Dimitrov K.M."/>
            <person name="Suarez D.L."/>
            <person name="Swayne D.E."/>
        </authorList>
    </citation>
    <scope>NUCLEOTIDE SEQUENCE [LARGE SCALE GENOMIC DNA]</scope>
    <source>
        <strain evidence="1 2">DSM 26133</strain>
    </source>
</reference>
<dbReference type="RefSeq" id="WP_084374028.1">
    <property type="nucleotide sequence ID" value="NZ_FWYF01000003.1"/>
</dbReference>
<dbReference type="GO" id="GO:0016787">
    <property type="term" value="F:hydrolase activity"/>
    <property type="evidence" value="ECO:0007669"/>
    <property type="project" value="UniProtKB-KW"/>
</dbReference>
<keyword evidence="2" id="KW-1185">Reference proteome</keyword>
<evidence type="ECO:0000313" key="1">
    <source>
        <dbReference type="EMBL" id="SMD37348.1"/>
    </source>
</evidence>
<organism evidence="1 2">
    <name type="scientific">Reichenbachiella faecimaris</name>
    <dbReference type="NCBI Taxonomy" id="692418"/>
    <lineage>
        <taxon>Bacteria</taxon>
        <taxon>Pseudomonadati</taxon>
        <taxon>Bacteroidota</taxon>
        <taxon>Cytophagia</taxon>
        <taxon>Cytophagales</taxon>
        <taxon>Reichenbachiellaceae</taxon>
        <taxon>Reichenbachiella</taxon>
    </lineage>
</organism>
<dbReference type="Gene3D" id="3.40.630.40">
    <property type="entry name" value="Zn-dependent exopeptidases"/>
    <property type="match status" value="1"/>
</dbReference>
<gene>
    <name evidence="1" type="ORF">SAMN04488029_3364</name>
</gene>
<dbReference type="SUPFAM" id="SSF53187">
    <property type="entry name" value="Zn-dependent exopeptidases"/>
    <property type="match status" value="1"/>
</dbReference>
<proteinExistence type="predicted"/>
<dbReference type="Proteomes" id="UP000192472">
    <property type="component" value="Unassembled WGS sequence"/>
</dbReference>